<proteinExistence type="predicted"/>
<feature type="transmembrane region" description="Helical" evidence="9">
    <location>
        <begin position="67"/>
        <end position="87"/>
    </location>
</feature>
<evidence type="ECO:0000256" key="8">
    <source>
        <dbReference type="PIRNR" id="PIRNR006351"/>
    </source>
</evidence>
<dbReference type="GO" id="GO:0016740">
    <property type="term" value="F:transferase activity"/>
    <property type="evidence" value="ECO:0007669"/>
    <property type="project" value="UniProtKB-KW"/>
</dbReference>
<dbReference type="InterPro" id="IPR051088">
    <property type="entry name" value="PTS_Sugar-EIIC/EIIB"/>
</dbReference>
<keyword evidence="5 9" id="KW-0812">Transmembrane</keyword>
<comment type="subcellular location">
    <subcellularLocation>
        <location evidence="1">Cell membrane</location>
        <topology evidence="1">Multi-pass membrane protein</topology>
    </subcellularLocation>
</comment>
<feature type="transmembrane region" description="Helical" evidence="9">
    <location>
        <begin position="233"/>
        <end position="257"/>
    </location>
</feature>
<name>A0ABM5LNY7_THEM3</name>
<dbReference type="RefSeq" id="WP_013149973.1">
    <property type="nucleotide sequence ID" value="NC_014209.1"/>
</dbReference>
<feature type="transmembrane region" description="Helical" evidence="9">
    <location>
        <begin position="99"/>
        <end position="118"/>
    </location>
</feature>
<keyword evidence="11" id="KW-0808">Transferase</keyword>
<evidence type="ECO:0000313" key="12">
    <source>
        <dbReference type="Proteomes" id="UP000002064"/>
    </source>
</evidence>
<evidence type="ECO:0000256" key="1">
    <source>
        <dbReference type="ARBA" id="ARBA00004651"/>
    </source>
</evidence>
<gene>
    <name evidence="11" type="ordered locus">Tmath_0664</name>
</gene>
<evidence type="ECO:0000256" key="9">
    <source>
        <dbReference type="SAM" id="Phobius"/>
    </source>
</evidence>
<keyword evidence="6 9" id="KW-1133">Transmembrane helix</keyword>
<dbReference type="InterPro" id="IPR003352">
    <property type="entry name" value="PTS_EIIC"/>
</dbReference>
<feature type="transmembrane region" description="Helical" evidence="9">
    <location>
        <begin position="130"/>
        <end position="153"/>
    </location>
</feature>
<dbReference type="Pfam" id="PF02378">
    <property type="entry name" value="PTS_EIIC"/>
    <property type="match status" value="1"/>
</dbReference>
<feature type="transmembrane region" description="Helical" evidence="9">
    <location>
        <begin position="206"/>
        <end position="226"/>
    </location>
</feature>
<keyword evidence="2 8" id="KW-0813">Transport</keyword>
<dbReference type="InterPro" id="IPR004796">
    <property type="entry name" value="PTS_IIC_cello"/>
</dbReference>
<keyword evidence="3 8" id="KW-1003">Cell membrane</keyword>
<evidence type="ECO:0000256" key="5">
    <source>
        <dbReference type="ARBA" id="ARBA00022692"/>
    </source>
</evidence>
<evidence type="ECO:0000256" key="4">
    <source>
        <dbReference type="ARBA" id="ARBA00022597"/>
    </source>
</evidence>
<evidence type="ECO:0000259" key="10">
    <source>
        <dbReference type="PROSITE" id="PS51105"/>
    </source>
</evidence>
<dbReference type="InterPro" id="IPR004501">
    <property type="entry name" value="PTS_EIIC_3"/>
</dbReference>
<protein>
    <recommendedName>
        <fullName evidence="8">Permease IIC component</fullName>
    </recommendedName>
</protein>
<feature type="transmembrane region" description="Helical" evidence="9">
    <location>
        <begin position="338"/>
        <end position="357"/>
    </location>
</feature>
<feature type="transmembrane region" description="Helical" evidence="9">
    <location>
        <begin position="312"/>
        <end position="332"/>
    </location>
</feature>
<dbReference type="EMBL" id="CP002032">
    <property type="protein sequence ID" value="ADH60415.1"/>
    <property type="molecule type" value="Genomic_DNA"/>
</dbReference>
<feature type="transmembrane region" description="Helical" evidence="9">
    <location>
        <begin position="174"/>
        <end position="194"/>
    </location>
</feature>
<comment type="function">
    <text evidence="8">The phosphoenolpyruvate-dependent sugar phosphotransferase system (PTS), a major carbohydrate active -transport system, catalyzes the phosphorylation of incoming sugar substrates concomitant with their translocation across the cell membrane.</text>
</comment>
<evidence type="ECO:0000256" key="6">
    <source>
        <dbReference type="ARBA" id="ARBA00022989"/>
    </source>
</evidence>
<feature type="transmembrane region" description="Helical" evidence="9">
    <location>
        <begin position="364"/>
        <end position="383"/>
    </location>
</feature>
<feature type="transmembrane region" description="Helical" evidence="9">
    <location>
        <begin position="277"/>
        <end position="300"/>
    </location>
</feature>
<organism evidence="11 12">
    <name type="scientific">Thermoanaerobacter mathranii subsp. mathranii (strain DSM 11426 / CCUG 53645 / CIP 108742 / A3)</name>
    <dbReference type="NCBI Taxonomy" id="583358"/>
    <lineage>
        <taxon>Bacteria</taxon>
        <taxon>Bacillati</taxon>
        <taxon>Bacillota</taxon>
        <taxon>Clostridia</taxon>
        <taxon>Thermoanaerobacterales</taxon>
        <taxon>Thermoanaerobacteraceae</taxon>
        <taxon>Thermoanaerobacter</taxon>
    </lineage>
</organism>
<dbReference type="PANTHER" id="PTHR33989">
    <property type="match status" value="1"/>
</dbReference>
<dbReference type="PANTHER" id="PTHR33989:SF4">
    <property type="entry name" value="PTS SYSTEM N,N'-DIACETYLCHITOBIOSE-SPECIFIC EIIC COMPONENT"/>
    <property type="match status" value="1"/>
</dbReference>
<dbReference type="PROSITE" id="PS51105">
    <property type="entry name" value="PTS_EIIC_TYPE_3"/>
    <property type="match status" value="1"/>
</dbReference>
<feature type="domain" description="PTS EIIC type-3" evidence="10">
    <location>
        <begin position="7"/>
        <end position="406"/>
    </location>
</feature>
<reference evidence="11 12" key="1">
    <citation type="submission" date="2010-05" db="EMBL/GenBank/DDBJ databases">
        <title>Complete sequence of Thermoanaerobacter mathranii subsp. mathranii mathranii str. A3.</title>
        <authorList>
            <consortium name="US DOE Joint Genome Institute"/>
            <person name="Lucas S."/>
            <person name="Copeland A."/>
            <person name="Lapidus A."/>
            <person name="Cheng J.-F."/>
            <person name="Bruce D."/>
            <person name="Goodwin L."/>
            <person name="Pitluck S."/>
            <person name="Held B."/>
            <person name="Detter J.C."/>
            <person name="Han C."/>
            <person name="Tapia R."/>
            <person name="Land M."/>
            <person name="Hauser L."/>
            <person name="Kyrpides N."/>
            <person name="Mikhailova N."/>
            <person name="Zhou J."/>
            <person name="Hemme C."/>
            <person name="Woyke T."/>
        </authorList>
    </citation>
    <scope>NUCLEOTIDE SEQUENCE [LARGE SCALE GENOMIC DNA]</scope>
    <source>
        <strain evidence="11 12">A3</strain>
    </source>
</reference>
<feature type="transmembrane region" description="Helical" evidence="9">
    <location>
        <begin position="389"/>
        <end position="407"/>
    </location>
</feature>
<evidence type="ECO:0000313" key="11">
    <source>
        <dbReference type="EMBL" id="ADH60415.1"/>
    </source>
</evidence>
<dbReference type="PIRSF" id="PIRSF006351">
    <property type="entry name" value="PTS_EIIC-Cellobiose"/>
    <property type="match status" value="1"/>
</dbReference>
<keyword evidence="7 8" id="KW-0472">Membrane</keyword>
<feature type="transmembrane region" description="Helical" evidence="9">
    <location>
        <begin position="21"/>
        <end position="47"/>
    </location>
</feature>
<keyword evidence="4 8" id="KW-0762">Sugar transport</keyword>
<sequence length="424" mass="46525">MVQINKIQNSLQRIAYNIQHNIYINAVSNGLTAILPIIMIGAISSLLNSMNVAPYQELLKNLGIKPYLSIIGQVTTDFIALYAVAAISYKLAESLNVEGFTPSILALMSFLILTPFGNTKEIGNYLPTNWTGATGLFVAILLGLIVTRMYAFIVSRGWTIKMPDGVPETVTQSFMALLPGFIITAMMLIIRVIFAHTSFENVHSFIFKIVQMPLQNIGNTWAAMVIGILAIQLLWFFGIHGTLAIGVSIIKPIWLALDLQNLQFFEAGMRGPNIVGWSFYMAFINLGGAGAMLGIAFLLLRAKSQRYRTLGKLALAPALCCINEPLIFGLPVVMNPIFFIPFLITPVVIALLAYFLIAVGVLPTVSGVTVPLGTPVILSGFIVGGWRAAFYQVVATVISALMYWPFFRLVDKQAYEQEKAAYNQ</sequence>
<evidence type="ECO:0000256" key="7">
    <source>
        <dbReference type="ARBA" id="ARBA00023136"/>
    </source>
</evidence>
<dbReference type="Proteomes" id="UP000002064">
    <property type="component" value="Chromosome"/>
</dbReference>
<accession>A0ABM5LNY7</accession>
<keyword evidence="12" id="KW-1185">Reference proteome</keyword>
<evidence type="ECO:0000256" key="2">
    <source>
        <dbReference type="ARBA" id="ARBA00022448"/>
    </source>
</evidence>
<dbReference type="NCBIfam" id="TIGR00410">
    <property type="entry name" value="lacE"/>
    <property type="match status" value="1"/>
</dbReference>
<evidence type="ECO:0000256" key="3">
    <source>
        <dbReference type="ARBA" id="ARBA00022475"/>
    </source>
</evidence>